<keyword evidence="5" id="KW-1185">Reference proteome</keyword>
<keyword evidence="2" id="KW-0732">Signal</keyword>
<evidence type="ECO:0000313" key="5">
    <source>
        <dbReference type="Proteomes" id="UP000008810"/>
    </source>
</evidence>
<dbReference type="EMBL" id="CM000883">
    <property type="protein sequence ID" value="PNT63206.1"/>
    <property type="molecule type" value="Genomic_DNA"/>
</dbReference>
<dbReference type="Gramene" id="PNT63206">
    <property type="protein sequence ID" value="PNT63206"/>
    <property type="gene ID" value="BRADI_4g12854v3"/>
</dbReference>
<evidence type="ECO:0000256" key="2">
    <source>
        <dbReference type="SAM" id="SignalP"/>
    </source>
</evidence>
<evidence type="ECO:0000313" key="4">
    <source>
        <dbReference type="EnsemblPlants" id="PNT63206"/>
    </source>
</evidence>
<feature type="chain" id="PRO_5036043227" evidence="2">
    <location>
        <begin position="31"/>
        <end position="293"/>
    </location>
</feature>
<name>A0A2K2CMF9_BRADI</name>
<dbReference type="AlphaFoldDB" id="A0A2K2CMF9"/>
<feature type="compositionally biased region" description="Basic and acidic residues" evidence="1">
    <location>
        <begin position="78"/>
        <end position="97"/>
    </location>
</feature>
<dbReference type="Proteomes" id="UP000008810">
    <property type="component" value="Chromosome 4"/>
</dbReference>
<feature type="region of interest" description="Disordered" evidence="1">
    <location>
        <begin position="75"/>
        <end position="293"/>
    </location>
</feature>
<reference evidence="4" key="3">
    <citation type="submission" date="2018-08" db="UniProtKB">
        <authorList>
            <consortium name="EnsemblPlants"/>
        </authorList>
    </citation>
    <scope>IDENTIFICATION</scope>
    <source>
        <strain evidence="4">cv. Bd21</strain>
    </source>
</reference>
<dbReference type="EnsemblPlants" id="PNT63206">
    <property type="protein sequence ID" value="PNT63206"/>
    <property type="gene ID" value="BRADI_4g12854v3"/>
</dbReference>
<feature type="compositionally biased region" description="Basic and acidic residues" evidence="1">
    <location>
        <begin position="104"/>
        <end position="117"/>
    </location>
</feature>
<accession>A0A2K2CMF9</accession>
<feature type="signal peptide" evidence="2">
    <location>
        <begin position="1"/>
        <end position="30"/>
    </location>
</feature>
<feature type="compositionally biased region" description="Low complexity" evidence="1">
    <location>
        <begin position="142"/>
        <end position="156"/>
    </location>
</feature>
<protein>
    <submittedName>
        <fullName evidence="3 4">Uncharacterized protein</fullName>
    </submittedName>
</protein>
<feature type="compositionally biased region" description="Basic and acidic residues" evidence="1">
    <location>
        <begin position="253"/>
        <end position="293"/>
    </location>
</feature>
<reference evidence="3" key="2">
    <citation type="submission" date="2017-06" db="EMBL/GenBank/DDBJ databases">
        <title>WGS assembly of Brachypodium distachyon.</title>
        <authorList>
            <consortium name="The International Brachypodium Initiative"/>
            <person name="Lucas S."/>
            <person name="Harmon-Smith M."/>
            <person name="Lail K."/>
            <person name="Tice H."/>
            <person name="Grimwood J."/>
            <person name="Bruce D."/>
            <person name="Barry K."/>
            <person name="Shu S."/>
            <person name="Lindquist E."/>
            <person name="Wang M."/>
            <person name="Pitluck S."/>
            <person name="Vogel J.P."/>
            <person name="Garvin D.F."/>
            <person name="Mockler T.C."/>
            <person name="Schmutz J."/>
            <person name="Rokhsar D."/>
            <person name="Bevan M.W."/>
        </authorList>
    </citation>
    <scope>NUCLEOTIDE SEQUENCE</scope>
    <source>
        <strain evidence="3">Bd21</strain>
    </source>
</reference>
<feature type="compositionally biased region" description="Basic and acidic residues" evidence="1">
    <location>
        <begin position="218"/>
        <end position="242"/>
    </location>
</feature>
<evidence type="ECO:0000256" key="1">
    <source>
        <dbReference type="SAM" id="MobiDB-lite"/>
    </source>
</evidence>
<proteinExistence type="predicted"/>
<organism evidence="3">
    <name type="scientific">Brachypodium distachyon</name>
    <name type="common">Purple false brome</name>
    <name type="synonym">Trachynia distachya</name>
    <dbReference type="NCBI Taxonomy" id="15368"/>
    <lineage>
        <taxon>Eukaryota</taxon>
        <taxon>Viridiplantae</taxon>
        <taxon>Streptophyta</taxon>
        <taxon>Embryophyta</taxon>
        <taxon>Tracheophyta</taxon>
        <taxon>Spermatophyta</taxon>
        <taxon>Magnoliopsida</taxon>
        <taxon>Liliopsida</taxon>
        <taxon>Poales</taxon>
        <taxon>Poaceae</taxon>
        <taxon>BOP clade</taxon>
        <taxon>Pooideae</taxon>
        <taxon>Stipodae</taxon>
        <taxon>Brachypodieae</taxon>
        <taxon>Brachypodium</taxon>
    </lineage>
</organism>
<sequence length="293" mass="30995">MYMTRLRGAPAPGAAGLLAALAVSPPPAAASVATLPVTTWGLPSPVSGAVHGFLLEPFMAPTPWFVGLRGAQQGLGQRRGEAHAERRQQHHSSEHTETLTSRAHTSEKQKRKEEGKKTTGLLAGLGDGPKRARLGLGGSWPAGGRPTAAGGAARRLGAGGGSGEAAWPAERHAGGQARWRRRRRGGEARAARATGRDGSAEVERHGERSRGRAWGDGGARRRGEAATGEGERRGAEELRGEVIEGSTGQGELQGERGHGRELEQGEEKGIGWRKETVRRLVEKRERGKEEEGS</sequence>
<reference evidence="3 4" key="1">
    <citation type="journal article" date="2010" name="Nature">
        <title>Genome sequencing and analysis of the model grass Brachypodium distachyon.</title>
        <authorList>
            <consortium name="International Brachypodium Initiative"/>
        </authorList>
    </citation>
    <scope>NUCLEOTIDE SEQUENCE [LARGE SCALE GENOMIC DNA]</scope>
    <source>
        <strain evidence="3 4">Bd21</strain>
    </source>
</reference>
<evidence type="ECO:0000313" key="3">
    <source>
        <dbReference type="EMBL" id="PNT63206.1"/>
    </source>
</evidence>
<gene>
    <name evidence="3" type="ORF">BRADI_4g12854v3</name>
</gene>
<feature type="compositionally biased region" description="Basic and acidic residues" evidence="1">
    <location>
        <begin position="185"/>
        <end position="210"/>
    </location>
</feature>
<dbReference type="InParanoid" id="A0A2K2CMF9"/>